<evidence type="ECO:0000313" key="2">
    <source>
        <dbReference type="EMBL" id="CAB4660164.1"/>
    </source>
</evidence>
<protein>
    <submittedName>
        <fullName evidence="2">Unannotated protein</fullName>
    </submittedName>
</protein>
<feature type="compositionally biased region" description="Low complexity" evidence="1">
    <location>
        <begin position="45"/>
        <end position="63"/>
    </location>
</feature>
<evidence type="ECO:0000256" key="1">
    <source>
        <dbReference type="SAM" id="MobiDB-lite"/>
    </source>
</evidence>
<proteinExistence type="predicted"/>
<accession>A0A6J6LHT4</accession>
<reference evidence="2" key="1">
    <citation type="submission" date="2020-05" db="EMBL/GenBank/DDBJ databases">
        <authorList>
            <person name="Chiriac C."/>
            <person name="Salcher M."/>
            <person name="Ghai R."/>
            <person name="Kavagutti S V."/>
        </authorList>
    </citation>
    <scope>NUCLEOTIDE SEQUENCE</scope>
</reference>
<organism evidence="2">
    <name type="scientific">freshwater metagenome</name>
    <dbReference type="NCBI Taxonomy" id="449393"/>
    <lineage>
        <taxon>unclassified sequences</taxon>
        <taxon>metagenomes</taxon>
        <taxon>ecological metagenomes</taxon>
    </lineage>
</organism>
<name>A0A6J6LHT4_9ZZZZ</name>
<feature type="region of interest" description="Disordered" evidence="1">
    <location>
        <begin position="45"/>
        <end position="65"/>
    </location>
</feature>
<sequence>MGFDSRRFLNIVLVVVEAYMILRRISACCVVVLLLSACSLGTSGSGNTVVTTTKPPATSTTVPSRPSDAVAAWTRYVDSFEVIDVSEVSNGECGARAMMVTEGSVTFYWWDGIRWNDDSLQLIGGKGALPLKVHTHDFTNDGVLDFFIIYEEKKDGPTYGAYFAYPWSGSVCEWRWMDIDNGTRLTQRIDRPEVNQRNGEVLAEGYSSRNWKSYGVYEYQPSSNSFVFREVRKKK</sequence>
<dbReference type="AlphaFoldDB" id="A0A6J6LHT4"/>
<gene>
    <name evidence="2" type="ORF">UFOPK2295_00115</name>
</gene>
<dbReference type="EMBL" id="CAEZWV010000001">
    <property type="protein sequence ID" value="CAB4660164.1"/>
    <property type="molecule type" value="Genomic_DNA"/>
</dbReference>